<dbReference type="PANTHER" id="PTHR34223:SF22">
    <property type="entry name" value="OS11G0208300 PROTEIN"/>
    <property type="match status" value="1"/>
</dbReference>
<dbReference type="InterPro" id="IPR001810">
    <property type="entry name" value="F-box_dom"/>
</dbReference>
<dbReference type="Proteomes" id="UP000095767">
    <property type="component" value="Unassembled WGS sequence"/>
</dbReference>
<keyword evidence="4" id="KW-1185">Reference proteome</keyword>
<dbReference type="EMBL" id="LWDX02066136">
    <property type="protein sequence ID" value="OEL15608.1"/>
    <property type="molecule type" value="Genomic_DNA"/>
</dbReference>
<proteinExistence type="predicted"/>
<accession>A0A1E5US03</accession>
<sequence>MYDSLPDPPVSPAAPLSPTAAACAPDGVDPISRLPEEVLRNVVSRLPAKDAVPTTALASRWRGIWRSVPLALIDAHLLLDGSAGGHLRGVLGRD</sequence>
<feature type="region of interest" description="Disordered" evidence="1">
    <location>
        <begin position="1"/>
        <end position="21"/>
    </location>
</feature>
<dbReference type="PANTHER" id="PTHR34223">
    <property type="entry name" value="OS11G0201299 PROTEIN"/>
    <property type="match status" value="1"/>
</dbReference>
<protein>
    <recommendedName>
        <fullName evidence="2">F-box domain-containing protein</fullName>
    </recommendedName>
</protein>
<evidence type="ECO:0000313" key="3">
    <source>
        <dbReference type="EMBL" id="OEL15608.1"/>
    </source>
</evidence>
<evidence type="ECO:0000256" key="1">
    <source>
        <dbReference type="SAM" id="MobiDB-lite"/>
    </source>
</evidence>
<dbReference type="SUPFAM" id="SSF81383">
    <property type="entry name" value="F-box domain"/>
    <property type="match status" value="1"/>
</dbReference>
<dbReference type="InterPro" id="IPR036047">
    <property type="entry name" value="F-box-like_dom_sf"/>
</dbReference>
<name>A0A1E5US03_9POAL</name>
<dbReference type="Pfam" id="PF00646">
    <property type="entry name" value="F-box"/>
    <property type="match status" value="1"/>
</dbReference>
<dbReference type="Gene3D" id="1.20.1280.50">
    <property type="match status" value="1"/>
</dbReference>
<comment type="caution">
    <text evidence="3">The sequence shown here is derived from an EMBL/GenBank/DDBJ whole genome shotgun (WGS) entry which is preliminary data.</text>
</comment>
<dbReference type="STRING" id="888268.A0A1E5US03"/>
<evidence type="ECO:0000259" key="2">
    <source>
        <dbReference type="PROSITE" id="PS50181"/>
    </source>
</evidence>
<dbReference type="AlphaFoldDB" id="A0A1E5US03"/>
<organism evidence="3 4">
    <name type="scientific">Dichanthelium oligosanthes</name>
    <dbReference type="NCBI Taxonomy" id="888268"/>
    <lineage>
        <taxon>Eukaryota</taxon>
        <taxon>Viridiplantae</taxon>
        <taxon>Streptophyta</taxon>
        <taxon>Embryophyta</taxon>
        <taxon>Tracheophyta</taxon>
        <taxon>Spermatophyta</taxon>
        <taxon>Magnoliopsida</taxon>
        <taxon>Liliopsida</taxon>
        <taxon>Poales</taxon>
        <taxon>Poaceae</taxon>
        <taxon>PACMAD clade</taxon>
        <taxon>Panicoideae</taxon>
        <taxon>Panicodae</taxon>
        <taxon>Paniceae</taxon>
        <taxon>Dichantheliinae</taxon>
        <taxon>Dichanthelium</taxon>
    </lineage>
</organism>
<reference evidence="3 4" key="1">
    <citation type="submission" date="2016-09" db="EMBL/GenBank/DDBJ databases">
        <title>The draft genome of Dichanthelium oligosanthes: A C3 panicoid grass species.</title>
        <authorList>
            <person name="Studer A.J."/>
            <person name="Schnable J.C."/>
            <person name="Brutnell T.P."/>
        </authorList>
    </citation>
    <scope>NUCLEOTIDE SEQUENCE [LARGE SCALE GENOMIC DNA]</scope>
    <source>
        <strain evidence="4">cv. Kellogg 1175</strain>
        <tissue evidence="3">Leaf</tissue>
    </source>
</reference>
<feature type="compositionally biased region" description="Pro residues" evidence="1">
    <location>
        <begin position="1"/>
        <end position="12"/>
    </location>
</feature>
<dbReference type="PROSITE" id="PS50181">
    <property type="entry name" value="FBOX"/>
    <property type="match status" value="1"/>
</dbReference>
<feature type="domain" description="F-box" evidence="2">
    <location>
        <begin position="28"/>
        <end position="64"/>
    </location>
</feature>
<gene>
    <name evidence="3" type="ORF">BAE44_0023374</name>
</gene>
<evidence type="ECO:0000313" key="4">
    <source>
        <dbReference type="Proteomes" id="UP000095767"/>
    </source>
</evidence>
<dbReference type="InterPro" id="IPR053197">
    <property type="entry name" value="F-box_SCFL_complex_component"/>
</dbReference>
<dbReference type="OrthoDB" id="612216at2759"/>